<protein>
    <submittedName>
        <fullName evidence="1">D906b663-9b2e-4e36-bddd-6f32382631ee</fullName>
    </submittedName>
</protein>
<reference evidence="1 2" key="1">
    <citation type="submission" date="2018-04" db="EMBL/GenBank/DDBJ databases">
        <authorList>
            <person name="Huttner S."/>
            <person name="Dainat J."/>
        </authorList>
    </citation>
    <scope>NUCLEOTIDE SEQUENCE [LARGE SCALE GENOMIC DNA]</scope>
</reference>
<dbReference type="SUPFAM" id="SSF51338">
    <property type="entry name" value="Composite domain of metallo-dependent hydrolases"/>
    <property type="match status" value="1"/>
</dbReference>
<evidence type="ECO:0000313" key="2">
    <source>
        <dbReference type="Proteomes" id="UP000289323"/>
    </source>
</evidence>
<dbReference type="InterPro" id="IPR011059">
    <property type="entry name" value="Metal-dep_hydrolase_composite"/>
</dbReference>
<dbReference type="Proteomes" id="UP000289323">
    <property type="component" value="Unassembled WGS sequence"/>
</dbReference>
<dbReference type="InterPro" id="IPR032466">
    <property type="entry name" value="Metal_Hydrolase"/>
</dbReference>
<name>A0A446BCA5_9PEZI</name>
<dbReference type="Gene3D" id="2.30.40.10">
    <property type="entry name" value="Urease, subunit C, domain 1"/>
    <property type="match status" value="1"/>
</dbReference>
<proteinExistence type="predicted"/>
<dbReference type="AlphaFoldDB" id="A0A446BCA5"/>
<dbReference type="InterPro" id="IPR051781">
    <property type="entry name" value="Metallo-dep_Hydrolase"/>
</dbReference>
<evidence type="ECO:0000313" key="1">
    <source>
        <dbReference type="EMBL" id="SPQ20129.1"/>
    </source>
</evidence>
<organism evidence="1 2">
    <name type="scientific">Thermothielavioides terrestris</name>
    <dbReference type="NCBI Taxonomy" id="2587410"/>
    <lineage>
        <taxon>Eukaryota</taxon>
        <taxon>Fungi</taxon>
        <taxon>Dikarya</taxon>
        <taxon>Ascomycota</taxon>
        <taxon>Pezizomycotina</taxon>
        <taxon>Sordariomycetes</taxon>
        <taxon>Sordariomycetidae</taxon>
        <taxon>Sordariales</taxon>
        <taxon>Chaetomiaceae</taxon>
        <taxon>Thermothielavioides</taxon>
    </lineage>
</organism>
<accession>A0A446BCA5</accession>
<dbReference type="GO" id="GO:0016810">
    <property type="term" value="F:hydrolase activity, acting on carbon-nitrogen (but not peptide) bonds"/>
    <property type="evidence" value="ECO:0007669"/>
    <property type="project" value="InterPro"/>
</dbReference>
<dbReference type="SUPFAM" id="SSF51556">
    <property type="entry name" value="Metallo-dependent hydrolases"/>
    <property type="match status" value="1"/>
</dbReference>
<dbReference type="EMBL" id="OUUZ01000003">
    <property type="protein sequence ID" value="SPQ20129.1"/>
    <property type="molecule type" value="Genomic_DNA"/>
</dbReference>
<sequence length="178" mass="18605">MTEKNIADRSSRPSRPSKLALANVRVFDGTSLRPPSTVIIDGSHIGNANTDGKPVPTYDAQGKTLLPGLIDSHAHPMNADHLEALTRYGITTAVNAFCPDPAFCTSLLNHPGLTSLLTASFIATSPNSTHAKLVGPSSPLLIHNTSQIPEWVGRQVAQGADFIKVVGSAPGPGLLQAA</sequence>
<gene>
    <name evidence="1" type="ORF">TT172_LOCUS2548</name>
</gene>
<dbReference type="PANTHER" id="PTHR43135">
    <property type="entry name" value="ALPHA-D-RIBOSE 1-METHYLPHOSPHONATE 5-TRIPHOSPHATE DIPHOSPHATASE"/>
    <property type="match status" value="1"/>
</dbReference>
<dbReference type="Gene3D" id="3.20.20.140">
    <property type="entry name" value="Metal-dependent hydrolases"/>
    <property type="match status" value="1"/>
</dbReference>
<dbReference type="PANTHER" id="PTHR43135:SF3">
    <property type="entry name" value="ALPHA-D-RIBOSE 1-METHYLPHOSPHONATE 5-TRIPHOSPHATE DIPHOSPHATASE"/>
    <property type="match status" value="1"/>
</dbReference>